<sequence>MKKPVPRSTNRPSDELDLVFAIHISENVNDVEMRQLMNFLINMFGRANIAAGKVRVGVITYGETESVIFDLNEYNDATAMVQAISSTLTGSKSNKVNVANLLESVRTKMFQDAKGDRKGVPDALIILTDKISNMEVGEIPFQAAETQKKGIRVFTVGINLSDKAELETVASRPTDQNVFTVTSYSELPRTEQEIVNQLYVCEYK</sequence>
<dbReference type="OrthoDB" id="10256829at2759"/>
<dbReference type="STRING" id="37653.A0A0L8FI40"/>
<dbReference type="PANTHER" id="PTHR24020:SF84">
    <property type="entry name" value="VWFA DOMAIN-CONTAINING PROTEIN"/>
    <property type="match status" value="1"/>
</dbReference>
<dbReference type="InterPro" id="IPR002035">
    <property type="entry name" value="VWF_A"/>
</dbReference>
<dbReference type="CDD" id="cd01450">
    <property type="entry name" value="vWFA_subfamily_ECM"/>
    <property type="match status" value="1"/>
</dbReference>
<gene>
    <name evidence="2" type="ORF">OCBIM_22019449mg</name>
</gene>
<name>A0A0L8FI40_OCTBM</name>
<protein>
    <recommendedName>
        <fullName evidence="1">VWFA domain-containing protein</fullName>
    </recommendedName>
</protein>
<dbReference type="InterPro" id="IPR036465">
    <property type="entry name" value="vWFA_dom_sf"/>
</dbReference>
<dbReference type="Gene3D" id="3.40.50.410">
    <property type="entry name" value="von Willebrand factor, type A domain"/>
    <property type="match status" value="1"/>
</dbReference>
<dbReference type="InterPro" id="IPR050525">
    <property type="entry name" value="ECM_Assembly_Org"/>
</dbReference>
<dbReference type="PANTHER" id="PTHR24020">
    <property type="entry name" value="COLLAGEN ALPHA"/>
    <property type="match status" value="1"/>
</dbReference>
<reference evidence="2" key="1">
    <citation type="submission" date="2015-07" db="EMBL/GenBank/DDBJ databases">
        <title>MeaNS - Measles Nucleotide Surveillance Program.</title>
        <authorList>
            <person name="Tran T."/>
            <person name="Druce J."/>
        </authorList>
    </citation>
    <scope>NUCLEOTIDE SEQUENCE</scope>
    <source>
        <strain evidence="2">UCB-OBI-ISO-001</strain>
        <tissue evidence="2">Gonad</tissue>
    </source>
</reference>
<dbReference type="Pfam" id="PF00092">
    <property type="entry name" value="VWA"/>
    <property type="match status" value="1"/>
</dbReference>
<evidence type="ECO:0000313" key="2">
    <source>
        <dbReference type="EMBL" id="KOF63334.1"/>
    </source>
</evidence>
<dbReference type="EMBL" id="KQ431136">
    <property type="protein sequence ID" value="KOF63334.1"/>
    <property type="molecule type" value="Genomic_DNA"/>
</dbReference>
<dbReference type="PROSITE" id="PS50234">
    <property type="entry name" value="VWFA"/>
    <property type="match status" value="1"/>
</dbReference>
<dbReference type="AlphaFoldDB" id="A0A0L8FI40"/>
<dbReference type="SMART" id="SM00327">
    <property type="entry name" value="VWA"/>
    <property type="match status" value="1"/>
</dbReference>
<evidence type="ECO:0000259" key="1">
    <source>
        <dbReference type="PROSITE" id="PS50234"/>
    </source>
</evidence>
<dbReference type="SUPFAM" id="SSF53300">
    <property type="entry name" value="vWA-like"/>
    <property type="match status" value="1"/>
</dbReference>
<accession>A0A0L8FI40</accession>
<organism evidence="2">
    <name type="scientific">Octopus bimaculoides</name>
    <name type="common">California two-spotted octopus</name>
    <dbReference type="NCBI Taxonomy" id="37653"/>
    <lineage>
        <taxon>Eukaryota</taxon>
        <taxon>Metazoa</taxon>
        <taxon>Spiralia</taxon>
        <taxon>Lophotrochozoa</taxon>
        <taxon>Mollusca</taxon>
        <taxon>Cephalopoda</taxon>
        <taxon>Coleoidea</taxon>
        <taxon>Octopodiformes</taxon>
        <taxon>Octopoda</taxon>
        <taxon>Incirrata</taxon>
        <taxon>Octopodidae</taxon>
        <taxon>Octopus</taxon>
    </lineage>
</organism>
<proteinExistence type="predicted"/>
<feature type="domain" description="VWFA" evidence="1">
    <location>
        <begin position="17"/>
        <end position="198"/>
    </location>
</feature>